<evidence type="ECO:0000313" key="12">
    <source>
        <dbReference type="Proteomes" id="UP000540191"/>
    </source>
</evidence>
<feature type="domain" description="LysM" evidence="9">
    <location>
        <begin position="46"/>
        <end position="90"/>
    </location>
</feature>
<evidence type="ECO:0000256" key="1">
    <source>
        <dbReference type="ARBA" id="ARBA00007074"/>
    </source>
</evidence>
<reference evidence="11 12" key="1">
    <citation type="submission" date="2020-08" db="EMBL/GenBank/DDBJ databases">
        <title>Sequencing the genomes of 1000 actinobacteria strains.</title>
        <authorList>
            <person name="Klenk H.-P."/>
        </authorList>
    </citation>
    <scope>NUCLEOTIDE SEQUENCE [LARGE SCALE GENOMIC DNA]</scope>
    <source>
        <strain evidence="11 12">DSM 23974</strain>
    </source>
</reference>
<dbReference type="InterPro" id="IPR051202">
    <property type="entry name" value="Peptidase_C40"/>
</dbReference>
<evidence type="ECO:0000259" key="9">
    <source>
        <dbReference type="PROSITE" id="PS51782"/>
    </source>
</evidence>
<dbReference type="SUPFAM" id="SSF54001">
    <property type="entry name" value="Cysteine proteinases"/>
    <property type="match status" value="1"/>
</dbReference>
<feature type="signal peptide" evidence="8">
    <location>
        <begin position="1"/>
        <end position="30"/>
    </location>
</feature>
<gene>
    <name evidence="11" type="ORF">HDA30_000316</name>
</gene>
<evidence type="ECO:0000256" key="6">
    <source>
        <dbReference type="ARBA" id="ARBA00022807"/>
    </source>
</evidence>
<feature type="chain" id="PRO_5038489649" evidence="8">
    <location>
        <begin position="31"/>
        <end position="327"/>
    </location>
</feature>
<dbReference type="InterPro" id="IPR038765">
    <property type="entry name" value="Papain-like_cys_pep_sf"/>
</dbReference>
<dbReference type="PANTHER" id="PTHR47053">
    <property type="entry name" value="MUREIN DD-ENDOPEPTIDASE MEPH-RELATED"/>
    <property type="match status" value="1"/>
</dbReference>
<dbReference type="Gene3D" id="3.10.350.10">
    <property type="entry name" value="LysM domain"/>
    <property type="match status" value="2"/>
</dbReference>
<comment type="similarity">
    <text evidence="1">Belongs to the peptidase C40 family.</text>
</comment>
<evidence type="ECO:0000256" key="4">
    <source>
        <dbReference type="ARBA" id="ARBA00022737"/>
    </source>
</evidence>
<organism evidence="11 12">
    <name type="scientific">Micrococcus cohnii</name>
    <dbReference type="NCBI Taxonomy" id="993416"/>
    <lineage>
        <taxon>Bacteria</taxon>
        <taxon>Bacillati</taxon>
        <taxon>Actinomycetota</taxon>
        <taxon>Actinomycetes</taxon>
        <taxon>Micrococcales</taxon>
        <taxon>Micrococcaceae</taxon>
        <taxon>Micrococcus</taxon>
    </lineage>
</organism>
<comment type="caution">
    <text evidence="11">The sequence shown here is derived from an EMBL/GenBank/DDBJ whole genome shotgun (WGS) entry which is preliminary data.</text>
</comment>
<dbReference type="EMBL" id="JACHNA010000001">
    <property type="protein sequence ID" value="MBB4734808.1"/>
    <property type="molecule type" value="Genomic_DNA"/>
</dbReference>
<dbReference type="PANTHER" id="PTHR47053:SF1">
    <property type="entry name" value="MUREIN DD-ENDOPEPTIDASE MEPH-RELATED"/>
    <property type="match status" value="1"/>
</dbReference>
<dbReference type="InterPro" id="IPR018392">
    <property type="entry name" value="LysM"/>
</dbReference>
<dbReference type="SMART" id="SM00257">
    <property type="entry name" value="LysM"/>
    <property type="match status" value="2"/>
</dbReference>
<accession>A0A7W7M2C2</accession>
<dbReference type="InterPro" id="IPR036779">
    <property type="entry name" value="LysM_dom_sf"/>
</dbReference>
<dbReference type="GO" id="GO:0008234">
    <property type="term" value="F:cysteine-type peptidase activity"/>
    <property type="evidence" value="ECO:0007669"/>
    <property type="project" value="UniProtKB-KW"/>
</dbReference>
<dbReference type="Pfam" id="PF01476">
    <property type="entry name" value="LysM"/>
    <property type="match status" value="2"/>
</dbReference>
<dbReference type="InterPro" id="IPR000064">
    <property type="entry name" value="NLP_P60_dom"/>
</dbReference>
<dbReference type="PROSITE" id="PS51782">
    <property type="entry name" value="LYSM"/>
    <property type="match status" value="1"/>
</dbReference>
<feature type="region of interest" description="Disordered" evidence="7">
    <location>
        <begin position="170"/>
        <end position="208"/>
    </location>
</feature>
<evidence type="ECO:0000313" key="11">
    <source>
        <dbReference type="EMBL" id="MBB4734808.1"/>
    </source>
</evidence>
<proteinExistence type="inferred from homology"/>
<dbReference type="RefSeq" id="WP_184240910.1">
    <property type="nucleotide sequence ID" value="NZ_JACHNA010000001.1"/>
</dbReference>
<protein>
    <submittedName>
        <fullName evidence="11">Cell wall-associated NlpC family hydrolase</fullName>
    </submittedName>
</protein>
<dbReference type="Gene3D" id="3.90.1720.10">
    <property type="entry name" value="endopeptidase domain like (from Nostoc punctiforme)"/>
    <property type="match status" value="1"/>
</dbReference>
<evidence type="ECO:0000256" key="3">
    <source>
        <dbReference type="ARBA" id="ARBA00022729"/>
    </source>
</evidence>
<keyword evidence="2" id="KW-0645">Protease</keyword>
<keyword evidence="6" id="KW-0788">Thiol protease</keyword>
<feature type="domain" description="NlpC/P60" evidence="10">
    <location>
        <begin position="204"/>
        <end position="327"/>
    </location>
</feature>
<dbReference type="SUPFAM" id="SSF54106">
    <property type="entry name" value="LysM domain"/>
    <property type="match status" value="1"/>
</dbReference>
<evidence type="ECO:0000256" key="2">
    <source>
        <dbReference type="ARBA" id="ARBA00022670"/>
    </source>
</evidence>
<keyword evidence="12" id="KW-1185">Reference proteome</keyword>
<dbReference type="Pfam" id="PF00877">
    <property type="entry name" value="NLPC_P60"/>
    <property type="match status" value="1"/>
</dbReference>
<dbReference type="Proteomes" id="UP000540191">
    <property type="component" value="Unassembled WGS sequence"/>
</dbReference>
<sequence>MTETSKHNRAPRSAAAGLAFALGAGTLASAGALTTAEQAQAAPAAETYTVQAGDGWWQASVATGIPMYALAAGNGMTIDTPLHAGMQLKAAAGEIADRELAEGTVGVRQGEGWYTVAARADMSMQRLAELNDMTLSDMLHPGMVLKTEAPAEAPAPVETEPVVDVEPAPVVEETPEPAPAPAPTPAPVETAPAPKPAPEPVRQSSGKQAAVNTAVSIANNPGSFYLWGGNGPAGFDCSGFTKNALSAAGISVPRTANSQYASSTKVPMSQAQPGDLLFWANGSGRVYHVAIYLGGGQMAHALNPSDGILITSTDYMPANMLGVAGRY</sequence>
<dbReference type="GO" id="GO:0006508">
    <property type="term" value="P:proteolysis"/>
    <property type="evidence" value="ECO:0007669"/>
    <property type="project" value="UniProtKB-KW"/>
</dbReference>
<keyword evidence="3 8" id="KW-0732">Signal</keyword>
<feature type="compositionally biased region" description="Pro residues" evidence="7">
    <location>
        <begin position="176"/>
        <end position="186"/>
    </location>
</feature>
<keyword evidence="4" id="KW-0677">Repeat</keyword>
<dbReference type="CDD" id="cd00118">
    <property type="entry name" value="LysM"/>
    <property type="match status" value="1"/>
</dbReference>
<dbReference type="AlphaFoldDB" id="A0A7W7M2C2"/>
<dbReference type="PROSITE" id="PS51935">
    <property type="entry name" value="NLPC_P60"/>
    <property type="match status" value="1"/>
</dbReference>
<evidence type="ECO:0000259" key="10">
    <source>
        <dbReference type="PROSITE" id="PS51935"/>
    </source>
</evidence>
<evidence type="ECO:0000256" key="8">
    <source>
        <dbReference type="SAM" id="SignalP"/>
    </source>
</evidence>
<evidence type="ECO:0000256" key="7">
    <source>
        <dbReference type="SAM" id="MobiDB-lite"/>
    </source>
</evidence>
<name>A0A7W7M2C2_9MICC</name>
<keyword evidence="5 11" id="KW-0378">Hydrolase</keyword>
<evidence type="ECO:0000256" key="5">
    <source>
        <dbReference type="ARBA" id="ARBA00022801"/>
    </source>
</evidence>